<dbReference type="STRING" id="1391627.SAMN05216464_101379"/>
<evidence type="ECO:0000313" key="10">
    <source>
        <dbReference type="Proteomes" id="UP000199072"/>
    </source>
</evidence>
<dbReference type="EMBL" id="FNAI01000001">
    <property type="protein sequence ID" value="SDD31378.1"/>
    <property type="molecule type" value="Genomic_DNA"/>
</dbReference>
<comment type="subcellular location">
    <subcellularLocation>
        <location evidence="1">Cell membrane</location>
        <topology evidence="1">Multi-pass membrane protein</topology>
    </subcellularLocation>
</comment>
<dbReference type="OrthoDB" id="9811198at2"/>
<feature type="transmembrane region" description="Helical" evidence="7">
    <location>
        <begin position="102"/>
        <end position="120"/>
    </location>
</feature>
<keyword evidence="5 7" id="KW-1133">Transmembrane helix</keyword>
<dbReference type="InterPro" id="IPR023271">
    <property type="entry name" value="Aquaporin-like"/>
</dbReference>
<keyword evidence="4 7" id="KW-0812">Transmembrane</keyword>
<dbReference type="PRINTS" id="PR01837">
    <property type="entry name" value="MGTCSAPBPROT"/>
</dbReference>
<dbReference type="RefSeq" id="WP_091143320.1">
    <property type="nucleotide sequence ID" value="NZ_FNAI01000001.1"/>
</dbReference>
<sequence length="225" mass="24681">MLSTYDMLLRLFVAALLGSIIGWERERRQWTAGLRTHMMVSLGSALIMLVSMYGFNDVIGKPGISLDPSRVAAQVVSGIGFLGAGTIFFLRNEIVKGLTTAAGLWTVAAIGLAVGGGLYIEAVATTLIAFIILAVFKPFENRFFKKNRYRKIRMLLAQKHVDFDAIEVVLNEHNIPFKELSLSAGDGSDEILITIQKQFTENENVLKVIAELKNITGVTGVDFLS</sequence>
<dbReference type="InterPro" id="IPR049177">
    <property type="entry name" value="MgtC_SapB_SrpB_YhiD_N"/>
</dbReference>
<protein>
    <submittedName>
        <fullName evidence="9">Putative Mg2+ transporter-C (MgtC) family protein</fullName>
    </submittedName>
</protein>
<keyword evidence="6 7" id="KW-0472">Membrane</keyword>
<feature type="transmembrane region" description="Helical" evidence="7">
    <location>
        <begin position="126"/>
        <end position="144"/>
    </location>
</feature>
<evidence type="ECO:0000256" key="3">
    <source>
        <dbReference type="ARBA" id="ARBA00022475"/>
    </source>
</evidence>
<gene>
    <name evidence="9" type="ORF">SAMN05216464_101379</name>
</gene>
<evidence type="ECO:0000259" key="8">
    <source>
        <dbReference type="Pfam" id="PF02308"/>
    </source>
</evidence>
<evidence type="ECO:0000256" key="4">
    <source>
        <dbReference type="ARBA" id="ARBA00022692"/>
    </source>
</evidence>
<dbReference type="Pfam" id="PF02308">
    <property type="entry name" value="MgtC"/>
    <property type="match status" value="1"/>
</dbReference>
<dbReference type="PANTHER" id="PTHR33778">
    <property type="entry name" value="PROTEIN MGTC"/>
    <property type="match status" value="1"/>
</dbReference>
<reference evidence="9 10" key="1">
    <citation type="submission" date="2016-10" db="EMBL/GenBank/DDBJ databases">
        <authorList>
            <person name="de Groot N.N."/>
        </authorList>
    </citation>
    <scope>NUCLEOTIDE SEQUENCE [LARGE SCALE GENOMIC DNA]</scope>
    <source>
        <strain evidence="9 10">47C3B</strain>
    </source>
</reference>
<dbReference type="PANTHER" id="PTHR33778:SF1">
    <property type="entry name" value="MAGNESIUM TRANSPORTER YHID-RELATED"/>
    <property type="match status" value="1"/>
</dbReference>
<name>A0A1G6TQJ2_9SPHI</name>
<feature type="domain" description="MgtC/SapB/SrpB/YhiD N-terminal" evidence="8">
    <location>
        <begin position="11"/>
        <end position="141"/>
    </location>
</feature>
<evidence type="ECO:0000256" key="5">
    <source>
        <dbReference type="ARBA" id="ARBA00022989"/>
    </source>
</evidence>
<keyword evidence="3" id="KW-1003">Cell membrane</keyword>
<evidence type="ECO:0000256" key="1">
    <source>
        <dbReference type="ARBA" id="ARBA00004651"/>
    </source>
</evidence>
<accession>A0A1G6TQJ2</accession>
<dbReference type="Proteomes" id="UP000199072">
    <property type="component" value="Unassembled WGS sequence"/>
</dbReference>
<feature type="transmembrane region" description="Helical" evidence="7">
    <location>
        <begin position="71"/>
        <end position="90"/>
    </location>
</feature>
<evidence type="ECO:0000256" key="6">
    <source>
        <dbReference type="ARBA" id="ARBA00023136"/>
    </source>
</evidence>
<dbReference type="InterPro" id="IPR003416">
    <property type="entry name" value="MgtC/SapB/SrpB/YhiD_fam"/>
</dbReference>
<dbReference type="GO" id="GO:0005886">
    <property type="term" value="C:plasma membrane"/>
    <property type="evidence" value="ECO:0007669"/>
    <property type="project" value="UniProtKB-SubCell"/>
</dbReference>
<dbReference type="SUPFAM" id="SSF81338">
    <property type="entry name" value="Aquaporin-like"/>
    <property type="match status" value="1"/>
</dbReference>
<comment type="similarity">
    <text evidence="2">Belongs to the MgtC/SapB family.</text>
</comment>
<feature type="transmembrane region" description="Helical" evidence="7">
    <location>
        <begin position="36"/>
        <end position="55"/>
    </location>
</feature>
<evidence type="ECO:0000256" key="2">
    <source>
        <dbReference type="ARBA" id="ARBA00009298"/>
    </source>
</evidence>
<evidence type="ECO:0000256" key="7">
    <source>
        <dbReference type="SAM" id="Phobius"/>
    </source>
</evidence>
<dbReference type="AlphaFoldDB" id="A0A1G6TQJ2"/>
<keyword evidence="10" id="KW-1185">Reference proteome</keyword>
<proteinExistence type="inferred from homology"/>
<organism evidence="9 10">
    <name type="scientific">Mucilaginibacter pineti</name>
    <dbReference type="NCBI Taxonomy" id="1391627"/>
    <lineage>
        <taxon>Bacteria</taxon>
        <taxon>Pseudomonadati</taxon>
        <taxon>Bacteroidota</taxon>
        <taxon>Sphingobacteriia</taxon>
        <taxon>Sphingobacteriales</taxon>
        <taxon>Sphingobacteriaceae</taxon>
        <taxon>Mucilaginibacter</taxon>
    </lineage>
</organism>
<evidence type="ECO:0000313" key="9">
    <source>
        <dbReference type="EMBL" id="SDD31378.1"/>
    </source>
</evidence>